<accession>A0A8C0WCF5</accession>
<dbReference type="GO" id="GO:0051660">
    <property type="term" value="P:establishment of centrosome localization"/>
    <property type="evidence" value="ECO:0007669"/>
    <property type="project" value="TreeGrafter"/>
</dbReference>
<evidence type="ECO:0000259" key="7">
    <source>
        <dbReference type="Pfam" id="PF12053"/>
    </source>
</evidence>
<dbReference type="Pfam" id="PF12053">
    <property type="entry name" value="Par3_HAL_N_term"/>
    <property type="match status" value="1"/>
</dbReference>
<evidence type="ECO:0000256" key="5">
    <source>
        <dbReference type="ARBA" id="ARBA00023306"/>
    </source>
</evidence>
<dbReference type="GO" id="GO:0016324">
    <property type="term" value="C:apical plasma membrane"/>
    <property type="evidence" value="ECO:0007669"/>
    <property type="project" value="TreeGrafter"/>
</dbReference>
<dbReference type="PANTHER" id="PTHR16484:SF10">
    <property type="entry name" value="PARTITIONING DEFECTIVE 3 HOMOLOG"/>
    <property type="match status" value="1"/>
</dbReference>
<feature type="compositionally biased region" description="Low complexity" evidence="6">
    <location>
        <begin position="89"/>
        <end position="103"/>
    </location>
</feature>
<protein>
    <recommendedName>
        <fullName evidence="7">Par3/HAL N-terminal domain-containing protein</fullName>
    </recommendedName>
</protein>
<evidence type="ECO:0000256" key="4">
    <source>
        <dbReference type="ARBA" id="ARBA00022737"/>
    </source>
</evidence>
<comment type="subcellular location">
    <subcellularLocation>
        <location evidence="1">Cell junction</location>
        <location evidence="1">Tight junction</location>
    </subcellularLocation>
</comment>
<sequence length="126" mass="12980">MKVTVCFGRTRVVVPCGDGHMKVFSLIQQAVTRYRKAIAKVGAWGARSAGGRGTWGGGGGGGGRRRDQYGASWKREEGDRGGGERESAAARPGLAGAPRPGLRATKFSVRAGPCRAGGVTVPSPAL</sequence>
<evidence type="ECO:0000256" key="3">
    <source>
        <dbReference type="ARBA" id="ARBA00022618"/>
    </source>
</evidence>
<dbReference type="GO" id="GO:0043296">
    <property type="term" value="C:apical junction complex"/>
    <property type="evidence" value="ECO:0007669"/>
    <property type="project" value="TreeGrafter"/>
</dbReference>
<dbReference type="Ensembl" id="ENSCCNT00000011287.1">
    <property type="protein sequence ID" value="ENSCCNP00000008565.1"/>
    <property type="gene ID" value="ENSCCNG00000009054.1"/>
</dbReference>
<dbReference type="GO" id="GO:0045197">
    <property type="term" value="P:establishment or maintenance of epithelial cell apical/basal polarity"/>
    <property type="evidence" value="ECO:0007669"/>
    <property type="project" value="TreeGrafter"/>
</dbReference>
<evidence type="ECO:0000256" key="1">
    <source>
        <dbReference type="ARBA" id="ARBA00004435"/>
    </source>
</evidence>
<dbReference type="GO" id="GO:0000226">
    <property type="term" value="P:microtubule cytoskeleton organization"/>
    <property type="evidence" value="ECO:0007669"/>
    <property type="project" value="TreeGrafter"/>
</dbReference>
<keyword evidence="2" id="KW-0965">Cell junction</keyword>
<dbReference type="AlphaFoldDB" id="A0A8C0WCF5"/>
<dbReference type="GO" id="GO:0035091">
    <property type="term" value="F:phosphatidylinositol binding"/>
    <property type="evidence" value="ECO:0007669"/>
    <property type="project" value="TreeGrafter"/>
</dbReference>
<name>A0A8C0WCF5_CASCN</name>
<evidence type="ECO:0000256" key="2">
    <source>
        <dbReference type="ARBA" id="ARBA00022427"/>
    </source>
</evidence>
<keyword evidence="2" id="KW-0796">Tight junction</keyword>
<feature type="compositionally biased region" description="Gly residues" evidence="6">
    <location>
        <begin position="48"/>
        <end position="62"/>
    </location>
</feature>
<dbReference type="GO" id="GO:0030010">
    <property type="term" value="P:establishment of cell polarity"/>
    <property type="evidence" value="ECO:0007669"/>
    <property type="project" value="TreeGrafter"/>
</dbReference>
<keyword evidence="3" id="KW-0132">Cell division</keyword>
<evidence type="ECO:0000313" key="8">
    <source>
        <dbReference type="Ensembl" id="ENSCCNP00000008565.1"/>
    </source>
</evidence>
<dbReference type="InterPro" id="IPR021922">
    <property type="entry name" value="Par3/HAL_N"/>
</dbReference>
<proteinExistence type="predicted"/>
<dbReference type="PANTHER" id="PTHR16484">
    <property type="entry name" value="PARTITIONING DEFECTIVE 3 RELATED"/>
    <property type="match status" value="1"/>
</dbReference>
<dbReference type="GO" id="GO:0005912">
    <property type="term" value="C:adherens junction"/>
    <property type="evidence" value="ECO:0007669"/>
    <property type="project" value="TreeGrafter"/>
</dbReference>
<feature type="compositionally biased region" description="Basic and acidic residues" evidence="6">
    <location>
        <begin position="64"/>
        <end position="88"/>
    </location>
</feature>
<dbReference type="Gene3D" id="3.10.20.90">
    <property type="entry name" value="Phosphatidylinositol 3-kinase Catalytic Subunit, Chain A, domain 1"/>
    <property type="match status" value="1"/>
</dbReference>
<feature type="domain" description="Par3/HAL N-terminal" evidence="7">
    <location>
        <begin position="1"/>
        <end position="42"/>
    </location>
</feature>
<dbReference type="GO" id="GO:0051301">
    <property type="term" value="P:cell division"/>
    <property type="evidence" value="ECO:0007669"/>
    <property type="project" value="UniProtKB-KW"/>
</dbReference>
<dbReference type="GO" id="GO:0005938">
    <property type="term" value="C:cell cortex"/>
    <property type="evidence" value="ECO:0007669"/>
    <property type="project" value="TreeGrafter"/>
</dbReference>
<dbReference type="GO" id="GO:0007155">
    <property type="term" value="P:cell adhesion"/>
    <property type="evidence" value="ECO:0007669"/>
    <property type="project" value="TreeGrafter"/>
</dbReference>
<feature type="region of interest" description="Disordered" evidence="6">
    <location>
        <begin position="47"/>
        <end position="103"/>
    </location>
</feature>
<keyword evidence="4" id="KW-0677">Repeat</keyword>
<dbReference type="GO" id="GO:0008104">
    <property type="term" value="P:intracellular protein localization"/>
    <property type="evidence" value="ECO:0007669"/>
    <property type="project" value="TreeGrafter"/>
</dbReference>
<reference evidence="8" key="1">
    <citation type="submission" date="2023-09" db="UniProtKB">
        <authorList>
            <consortium name="Ensembl"/>
        </authorList>
    </citation>
    <scope>IDENTIFICATION</scope>
</reference>
<organism evidence="8">
    <name type="scientific">Castor canadensis</name>
    <name type="common">American beaver</name>
    <dbReference type="NCBI Taxonomy" id="51338"/>
    <lineage>
        <taxon>Eukaryota</taxon>
        <taxon>Metazoa</taxon>
        <taxon>Chordata</taxon>
        <taxon>Craniata</taxon>
        <taxon>Vertebrata</taxon>
        <taxon>Euteleostomi</taxon>
        <taxon>Mammalia</taxon>
        <taxon>Eutheria</taxon>
        <taxon>Euarchontoglires</taxon>
        <taxon>Glires</taxon>
        <taxon>Rodentia</taxon>
        <taxon>Castorimorpha</taxon>
        <taxon>Castoridae</taxon>
        <taxon>Castor</taxon>
    </lineage>
</organism>
<dbReference type="InterPro" id="IPR052213">
    <property type="entry name" value="PAR3"/>
</dbReference>
<keyword evidence="5" id="KW-0131">Cell cycle</keyword>
<evidence type="ECO:0000256" key="6">
    <source>
        <dbReference type="SAM" id="MobiDB-lite"/>
    </source>
</evidence>